<comment type="subcellular location">
    <subcellularLocation>
        <location evidence="1">Cell membrane</location>
        <topology evidence="1">Multi-pass membrane protein</topology>
    </subcellularLocation>
</comment>
<evidence type="ECO:0000256" key="3">
    <source>
        <dbReference type="ARBA" id="ARBA00022692"/>
    </source>
</evidence>
<evidence type="ECO:0000256" key="2">
    <source>
        <dbReference type="ARBA" id="ARBA00022475"/>
    </source>
</evidence>
<dbReference type="Pfam" id="PF02653">
    <property type="entry name" value="BPD_transp_2"/>
    <property type="match status" value="1"/>
</dbReference>
<evidence type="ECO:0000256" key="6">
    <source>
        <dbReference type="SAM" id="MobiDB-lite"/>
    </source>
</evidence>
<feature type="transmembrane region" description="Helical" evidence="7">
    <location>
        <begin position="64"/>
        <end position="86"/>
    </location>
</feature>
<dbReference type="AlphaFoldDB" id="A0A9Y2IID4"/>
<feature type="transmembrane region" description="Helical" evidence="7">
    <location>
        <begin position="33"/>
        <end position="52"/>
    </location>
</feature>
<proteinExistence type="predicted"/>
<organism evidence="8 9">
    <name type="scientific">Amycolatopsis carbonis</name>
    <dbReference type="NCBI Taxonomy" id="715471"/>
    <lineage>
        <taxon>Bacteria</taxon>
        <taxon>Bacillati</taxon>
        <taxon>Actinomycetota</taxon>
        <taxon>Actinomycetes</taxon>
        <taxon>Pseudonocardiales</taxon>
        <taxon>Pseudonocardiaceae</taxon>
        <taxon>Amycolatopsis</taxon>
    </lineage>
</organism>
<dbReference type="GO" id="GO:0022857">
    <property type="term" value="F:transmembrane transporter activity"/>
    <property type="evidence" value="ECO:0007669"/>
    <property type="project" value="InterPro"/>
</dbReference>
<dbReference type="CDD" id="cd06579">
    <property type="entry name" value="TM_PBP1_transp_AraH_like"/>
    <property type="match status" value="1"/>
</dbReference>
<evidence type="ECO:0000256" key="5">
    <source>
        <dbReference type="ARBA" id="ARBA00023136"/>
    </source>
</evidence>
<keyword evidence="2" id="KW-1003">Cell membrane</keyword>
<accession>A0A9Y2IID4</accession>
<reference evidence="8 9" key="1">
    <citation type="submission" date="2023-06" db="EMBL/GenBank/DDBJ databases">
        <authorList>
            <person name="Oyuntsetseg B."/>
            <person name="Kim S.B."/>
        </authorList>
    </citation>
    <scope>NUCLEOTIDE SEQUENCE [LARGE SCALE GENOMIC DNA]</scope>
    <source>
        <strain evidence="8 9">2-15</strain>
    </source>
</reference>
<evidence type="ECO:0000313" key="8">
    <source>
        <dbReference type="EMBL" id="WIX79143.1"/>
    </source>
</evidence>
<name>A0A9Y2IID4_9PSEU</name>
<feature type="transmembrane region" description="Helical" evidence="7">
    <location>
        <begin position="92"/>
        <end position="109"/>
    </location>
</feature>
<evidence type="ECO:0000313" key="9">
    <source>
        <dbReference type="Proteomes" id="UP001236014"/>
    </source>
</evidence>
<feature type="compositionally biased region" description="Polar residues" evidence="6">
    <location>
        <begin position="1"/>
        <end position="16"/>
    </location>
</feature>
<feature type="transmembrane region" description="Helical" evidence="7">
    <location>
        <begin position="116"/>
        <end position="139"/>
    </location>
</feature>
<keyword evidence="9" id="KW-1185">Reference proteome</keyword>
<feature type="transmembrane region" description="Helical" evidence="7">
    <location>
        <begin position="287"/>
        <end position="305"/>
    </location>
</feature>
<evidence type="ECO:0000256" key="1">
    <source>
        <dbReference type="ARBA" id="ARBA00004651"/>
    </source>
</evidence>
<feature type="region of interest" description="Disordered" evidence="6">
    <location>
        <begin position="1"/>
        <end position="22"/>
    </location>
</feature>
<evidence type="ECO:0000256" key="7">
    <source>
        <dbReference type="SAM" id="Phobius"/>
    </source>
</evidence>
<gene>
    <name evidence="8" type="ORF">QRX50_48825</name>
</gene>
<feature type="transmembrane region" description="Helical" evidence="7">
    <location>
        <begin position="186"/>
        <end position="206"/>
    </location>
</feature>
<sequence length="347" mass="35435">MSTPTRPSPAQEQPTEQPDPHRVSTARKVLNGIGVQNSSLIITLVVLTVVLSSLNDNFFRTNNLLLIGSAVTIMGLLSLVQTLVIILGALDISVGSMAGLASVISAMAFTATGNSIVGILAAVGTGIACGLVNGLIIIFGRVNPVVATLATLATYKGIAQVVSDGKAQGYTGADDLFIFLAKGSVLGLPTLVWVFLIVAAVLHFLLKYTDIGRNVFAIGGNDTAARLAGININRYIIGVYALVGVVAAIAGVLITARTGSGQPTSGSEGLELQAVTGAALGGTMLKGGKGSIVSTVLAVFILGVLDNGMSGLGINQFWQNVAHGALLVVAVVLQQLRSGERRVGLPA</sequence>
<dbReference type="RefSeq" id="WP_285969836.1">
    <property type="nucleotide sequence ID" value="NZ_CP127294.1"/>
</dbReference>
<dbReference type="EMBL" id="CP127294">
    <property type="protein sequence ID" value="WIX79143.1"/>
    <property type="molecule type" value="Genomic_DNA"/>
</dbReference>
<keyword evidence="5 7" id="KW-0472">Membrane</keyword>
<evidence type="ECO:0000256" key="4">
    <source>
        <dbReference type="ARBA" id="ARBA00022989"/>
    </source>
</evidence>
<dbReference type="InterPro" id="IPR001851">
    <property type="entry name" value="ABC_transp_permease"/>
</dbReference>
<keyword evidence="4 7" id="KW-1133">Transmembrane helix</keyword>
<feature type="transmembrane region" description="Helical" evidence="7">
    <location>
        <begin position="235"/>
        <end position="256"/>
    </location>
</feature>
<dbReference type="Proteomes" id="UP001236014">
    <property type="component" value="Chromosome"/>
</dbReference>
<dbReference type="PANTHER" id="PTHR32196">
    <property type="entry name" value="ABC TRANSPORTER PERMEASE PROTEIN YPHD-RELATED-RELATED"/>
    <property type="match status" value="1"/>
</dbReference>
<dbReference type="KEGG" id="acab:QRX50_48825"/>
<dbReference type="PANTHER" id="PTHR32196:SF72">
    <property type="entry name" value="RIBOSE IMPORT PERMEASE PROTEIN RBSC"/>
    <property type="match status" value="1"/>
</dbReference>
<protein>
    <submittedName>
        <fullName evidence="8">ABC transporter permease</fullName>
    </submittedName>
</protein>
<keyword evidence="3 7" id="KW-0812">Transmembrane</keyword>
<dbReference type="GO" id="GO:0005886">
    <property type="term" value="C:plasma membrane"/>
    <property type="evidence" value="ECO:0007669"/>
    <property type="project" value="UniProtKB-SubCell"/>
</dbReference>